<dbReference type="Pfam" id="PF23276">
    <property type="entry name" value="TPR_24"/>
    <property type="match status" value="1"/>
</dbReference>
<dbReference type="PROSITE" id="PS51375">
    <property type="entry name" value="PPR"/>
    <property type="match status" value="2"/>
</dbReference>
<dbReference type="EMBL" id="ML977566">
    <property type="protein sequence ID" value="KAF2004762.1"/>
    <property type="molecule type" value="Genomic_DNA"/>
</dbReference>
<dbReference type="Proteomes" id="UP000799779">
    <property type="component" value="Unassembled WGS sequence"/>
</dbReference>
<feature type="domain" description="Pentatricopeptide repeat-containing protein-mitochondrial" evidence="7">
    <location>
        <begin position="302"/>
        <end position="432"/>
    </location>
</feature>
<accession>A0A6A5WSU1</accession>
<dbReference type="Pfam" id="PF13812">
    <property type="entry name" value="PPR_3"/>
    <property type="match status" value="1"/>
</dbReference>
<gene>
    <name evidence="8" type="ORF">P154DRAFT_458844</name>
</gene>
<comment type="similarity">
    <text evidence="1">Belongs to the CCM1 family.</text>
</comment>
<keyword evidence="2" id="KW-0677">Repeat</keyword>
<evidence type="ECO:0000259" key="7">
    <source>
        <dbReference type="Pfam" id="PF23276"/>
    </source>
</evidence>
<dbReference type="NCBIfam" id="TIGR00756">
    <property type="entry name" value="PPR"/>
    <property type="match status" value="1"/>
</dbReference>
<dbReference type="InterPro" id="IPR002885">
    <property type="entry name" value="PPR_rpt"/>
</dbReference>
<evidence type="ECO:0000313" key="8">
    <source>
        <dbReference type="EMBL" id="KAF2004762.1"/>
    </source>
</evidence>
<reference evidence="8" key="1">
    <citation type="journal article" date="2020" name="Stud. Mycol.">
        <title>101 Dothideomycetes genomes: a test case for predicting lifestyles and emergence of pathogens.</title>
        <authorList>
            <person name="Haridas S."/>
            <person name="Albert R."/>
            <person name="Binder M."/>
            <person name="Bloem J."/>
            <person name="Labutti K."/>
            <person name="Salamov A."/>
            <person name="Andreopoulos B."/>
            <person name="Baker S."/>
            <person name="Barry K."/>
            <person name="Bills G."/>
            <person name="Bluhm B."/>
            <person name="Cannon C."/>
            <person name="Castanera R."/>
            <person name="Culley D."/>
            <person name="Daum C."/>
            <person name="Ezra D."/>
            <person name="Gonzalez J."/>
            <person name="Henrissat B."/>
            <person name="Kuo A."/>
            <person name="Liang C."/>
            <person name="Lipzen A."/>
            <person name="Lutzoni F."/>
            <person name="Magnuson J."/>
            <person name="Mondo S."/>
            <person name="Nolan M."/>
            <person name="Ohm R."/>
            <person name="Pangilinan J."/>
            <person name="Park H.-J."/>
            <person name="Ramirez L."/>
            <person name="Alfaro M."/>
            <person name="Sun H."/>
            <person name="Tritt A."/>
            <person name="Yoshinaga Y."/>
            <person name="Zwiers L.-H."/>
            <person name="Turgeon B."/>
            <person name="Goodwin S."/>
            <person name="Spatafora J."/>
            <person name="Crous P."/>
            <person name="Grigoriev I."/>
        </authorList>
    </citation>
    <scope>NUCLEOTIDE SEQUENCE</scope>
    <source>
        <strain evidence="8">CBS 123094</strain>
    </source>
</reference>
<dbReference type="PANTHER" id="PTHR47447:SF17">
    <property type="entry name" value="OS12G0638900 PROTEIN"/>
    <property type="match status" value="1"/>
</dbReference>
<dbReference type="AlphaFoldDB" id="A0A6A5WSU1"/>
<dbReference type="InterPro" id="IPR011990">
    <property type="entry name" value="TPR-like_helical_dom_sf"/>
</dbReference>
<keyword evidence="9" id="KW-1185">Reference proteome</keyword>
<feature type="repeat" description="PPR" evidence="5">
    <location>
        <begin position="477"/>
        <end position="511"/>
    </location>
</feature>
<evidence type="ECO:0000313" key="9">
    <source>
        <dbReference type="Proteomes" id="UP000799779"/>
    </source>
</evidence>
<sequence>MNPGPIVYDGLWRCLCPAFPSRTALRTLSRTPRTIATQRLPSRLPPPRNSQLSISHHPVAFQTRSYASKAPLAPRSSKRPLAELSTPELYEKLRDKGLAGKPEPVKEIIKILVKDRGEKPNLGIYAPLLQSFASCSEGTAGKVRKVLGEMREGGLELDVGACHCVLEALAIHPDYLLRDDILAYMKERWFSLTESGHHMVAAGMLKDRLFEQALEKIDQMIGERVRVRPWLLDMFIYTLMDYGEVEEAYRMLRLRQKISKEHLSYTLWMNMLDCASRHHHTELVNLIWESQVQTSIIKPSTGTCINVLSMAGRAGNIRLATDVFRILAERGTVFNVHHYETLLEAYVTAEDLKSAVTLVVIMHEANVKIEEGTLSLLHRYLVQDETRAMTAFTVLQGLEQSGRVVPTAAVNACLRASIYANRLSEAIEIYKALHTVSRSGPDVSTFNSLLKGCELTSRKELALFVATEMVELGIKPVAKTYDRLVRVCAKTGALDDAFAYYEEMMGQEMVPTIEMYRELVGKGCEMGDPRTPALLEHMERLGLAMRTERNMVMNAFGRKEFGGKQSSEQGREQGILPNLIQATEADEGRMGMER</sequence>
<feature type="region of interest" description="Disordered" evidence="6">
    <location>
        <begin position="33"/>
        <end position="53"/>
    </location>
</feature>
<dbReference type="Gene3D" id="1.25.40.10">
    <property type="entry name" value="Tetratricopeptide repeat domain"/>
    <property type="match status" value="3"/>
</dbReference>
<evidence type="ECO:0000256" key="4">
    <source>
        <dbReference type="ARBA" id="ARBA00044511"/>
    </source>
</evidence>
<dbReference type="PANTHER" id="PTHR47447">
    <property type="entry name" value="OS03G0856100 PROTEIN"/>
    <property type="match status" value="1"/>
</dbReference>
<organism evidence="8 9">
    <name type="scientific">Amniculicola lignicola CBS 123094</name>
    <dbReference type="NCBI Taxonomy" id="1392246"/>
    <lineage>
        <taxon>Eukaryota</taxon>
        <taxon>Fungi</taxon>
        <taxon>Dikarya</taxon>
        <taxon>Ascomycota</taxon>
        <taxon>Pezizomycotina</taxon>
        <taxon>Dothideomycetes</taxon>
        <taxon>Pleosporomycetidae</taxon>
        <taxon>Pleosporales</taxon>
        <taxon>Amniculicolaceae</taxon>
        <taxon>Amniculicola</taxon>
    </lineage>
</organism>
<evidence type="ECO:0000256" key="6">
    <source>
        <dbReference type="SAM" id="MobiDB-lite"/>
    </source>
</evidence>
<comment type="subunit">
    <text evidence="4">Binds to mitochondrial small subunit 15S rRNA.</text>
</comment>
<dbReference type="InterPro" id="IPR057027">
    <property type="entry name" value="TPR_mt"/>
</dbReference>
<evidence type="ECO:0000256" key="5">
    <source>
        <dbReference type="PROSITE-ProRule" id="PRU00708"/>
    </source>
</evidence>
<protein>
    <recommendedName>
        <fullName evidence="7">Pentatricopeptide repeat-containing protein-mitochondrial domain-containing protein</fullName>
    </recommendedName>
</protein>
<feature type="repeat" description="PPR" evidence="5">
    <location>
        <begin position="442"/>
        <end position="476"/>
    </location>
</feature>
<evidence type="ECO:0000256" key="3">
    <source>
        <dbReference type="ARBA" id="ARBA00044493"/>
    </source>
</evidence>
<evidence type="ECO:0000256" key="1">
    <source>
        <dbReference type="ARBA" id="ARBA00006192"/>
    </source>
</evidence>
<name>A0A6A5WSU1_9PLEO</name>
<comment type="function">
    <text evidence="3">Regulates mitochondrial small subunit maturation by controlling 15S rRNA 5'-end processing. Localizes to the 5' precursor of the 15S rRNA in a position that is subsequently occupied by mS47 in the mature yeast mtSSU. Uses structure and sequence-specific RNA recognition, binding to a single-stranded region of the precursor and specifically recognizing bases -6 to -1. The exchange of Ccm1 for mS47 is coupled to the irreversible removal of precursor rRNA that is accompanied by conformational changes of the mitoribosomal proteins uS5m and mS26. These conformational changes signal completion of 5'-end rRNA processing through protection of the mature 5'-end of the 15S rRNA and stabilization of mS47. The removal of the 5' precursor together with the dissociation of Ccm1 may be catalyzed by the 5'-3' exoribonuclease Pet127. Involved in the specific removal of group I introns in mitochondrial encoded transcripts.</text>
</comment>
<proteinExistence type="inferred from homology"/>
<dbReference type="OrthoDB" id="747253at2759"/>
<evidence type="ECO:0000256" key="2">
    <source>
        <dbReference type="ARBA" id="ARBA00022737"/>
    </source>
</evidence>